<feature type="domain" description="Flagellar basal-body/hook protein C-terminal" evidence="2">
    <location>
        <begin position="182"/>
        <end position="226"/>
    </location>
</feature>
<sequence>MKLRGEINFFENGLTTSIRAMHLQTEMLGIINENYNSFDKVGFQRKEPVVSSFAEYIGTHALSTAVDDSIGRIGHSNNPLDLAIANKGYFQYQSPDGIKITRDGRFKLDKDGNLLTLENAHVLANDGTPIKLPVVPEKLEDVKVYKNGDVKVFNKATNQLEYAGTLSVVTNQGVAVLDPNIKQGYNEYSNVSLNTEILQIIPVRRNFDANRQLFIIQNNNLSKAIQSLSSS</sequence>
<dbReference type="EMBL" id="DVOD01000033">
    <property type="protein sequence ID" value="HIU92403.1"/>
    <property type="molecule type" value="Genomic_DNA"/>
</dbReference>
<keyword evidence="4" id="KW-0966">Cell projection</keyword>
<reference evidence="4" key="1">
    <citation type="submission" date="2020-10" db="EMBL/GenBank/DDBJ databases">
        <authorList>
            <person name="Gilroy R."/>
        </authorList>
    </citation>
    <scope>NUCLEOTIDE SEQUENCE</scope>
    <source>
        <strain evidence="4">CHK154-7741</strain>
    </source>
</reference>
<dbReference type="PANTHER" id="PTHR30435">
    <property type="entry name" value="FLAGELLAR PROTEIN"/>
    <property type="match status" value="1"/>
</dbReference>
<keyword evidence="4" id="KW-0282">Flagellum</keyword>
<keyword evidence="4" id="KW-0969">Cilium</keyword>
<feature type="domain" description="Flagellar hook protein FlgE/F/G-like D1" evidence="3">
    <location>
        <begin position="83"/>
        <end position="152"/>
    </location>
</feature>
<gene>
    <name evidence="4" type="ORF">IAD26_04630</name>
</gene>
<comment type="similarity">
    <text evidence="1">Belongs to the flagella basal body rod proteins family.</text>
</comment>
<organism evidence="4 5">
    <name type="scientific">Candidatus Limenecus avicola</name>
    <dbReference type="NCBI Taxonomy" id="2840847"/>
    <lineage>
        <taxon>Bacteria</taxon>
        <taxon>Bacillati</taxon>
        <taxon>Bacillota</taxon>
        <taxon>Clostridia</taxon>
        <taxon>Eubacteriales</taxon>
        <taxon>Clostridiaceae</taxon>
        <taxon>Clostridiaceae incertae sedis</taxon>
        <taxon>Candidatus Limenecus</taxon>
    </lineage>
</organism>
<reference evidence="4" key="2">
    <citation type="journal article" date="2021" name="PeerJ">
        <title>Extensive microbial diversity within the chicken gut microbiome revealed by metagenomics and culture.</title>
        <authorList>
            <person name="Gilroy R."/>
            <person name="Ravi A."/>
            <person name="Getino M."/>
            <person name="Pursley I."/>
            <person name="Horton D.L."/>
            <person name="Alikhan N.F."/>
            <person name="Baker D."/>
            <person name="Gharbi K."/>
            <person name="Hall N."/>
            <person name="Watson M."/>
            <person name="Adriaenssens E.M."/>
            <person name="Foster-Nyarko E."/>
            <person name="Jarju S."/>
            <person name="Secka A."/>
            <person name="Antonio M."/>
            <person name="Oren A."/>
            <person name="Chaudhuri R.R."/>
            <person name="La Ragione R."/>
            <person name="Hildebrand F."/>
            <person name="Pallen M.J."/>
        </authorList>
    </citation>
    <scope>NUCLEOTIDE SEQUENCE</scope>
    <source>
        <strain evidence="4">CHK154-7741</strain>
    </source>
</reference>
<comment type="caution">
    <text evidence="4">The sequence shown here is derived from an EMBL/GenBank/DDBJ whole genome shotgun (WGS) entry which is preliminary data.</text>
</comment>
<evidence type="ECO:0000256" key="1">
    <source>
        <dbReference type="ARBA" id="ARBA00009677"/>
    </source>
</evidence>
<name>A0A9D1N0G7_9CLOT</name>
<dbReference type="InterPro" id="IPR037925">
    <property type="entry name" value="FlgE/F/G-like"/>
</dbReference>
<proteinExistence type="inferred from homology"/>
<dbReference type="SUPFAM" id="SSF117143">
    <property type="entry name" value="Flagellar hook protein flgE"/>
    <property type="match status" value="1"/>
</dbReference>
<dbReference type="AlphaFoldDB" id="A0A9D1N0G7"/>
<protein>
    <submittedName>
        <fullName evidence="4">Flagellar hook basal-body protein</fullName>
    </submittedName>
</protein>
<evidence type="ECO:0000259" key="2">
    <source>
        <dbReference type="Pfam" id="PF06429"/>
    </source>
</evidence>
<dbReference type="PANTHER" id="PTHR30435:SF19">
    <property type="entry name" value="FLAGELLAR BASAL-BODY ROD PROTEIN FLGG"/>
    <property type="match status" value="1"/>
</dbReference>
<dbReference type="Proteomes" id="UP000886748">
    <property type="component" value="Unassembled WGS sequence"/>
</dbReference>
<dbReference type="Pfam" id="PF06429">
    <property type="entry name" value="Flg_bbr_C"/>
    <property type="match status" value="1"/>
</dbReference>
<evidence type="ECO:0000259" key="3">
    <source>
        <dbReference type="Pfam" id="PF22692"/>
    </source>
</evidence>
<dbReference type="GO" id="GO:0071978">
    <property type="term" value="P:bacterial-type flagellum-dependent swarming motility"/>
    <property type="evidence" value="ECO:0007669"/>
    <property type="project" value="TreeGrafter"/>
</dbReference>
<dbReference type="InterPro" id="IPR010930">
    <property type="entry name" value="Flg_bb/hook_C_dom"/>
</dbReference>
<dbReference type="Pfam" id="PF22692">
    <property type="entry name" value="LlgE_F_G_D1"/>
    <property type="match status" value="1"/>
</dbReference>
<dbReference type="GO" id="GO:0009288">
    <property type="term" value="C:bacterial-type flagellum"/>
    <property type="evidence" value="ECO:0007669"/>
    <property type="project" value="TreeGrafter"/>
</dbReference>
<dbReference type="InterPro" id="IPR053967">
    <property type="entry name" value="LlgE_F_G-like_D1"/>
</dbReference>
<accession>A0A9D1N0G7</accession>
<evidence type="ECO:0000313" key="4">
    <source>
        <dbReference type="EMBL" id="HIU92403.1"/>
    </source>
</evidence>
<evidence type="ECO:0000313" key="5">
    <source>
        <dbReference type="Proteomes" id="UP000886748"/>
    </source>
</evidence>